<dbReference type="AlphaFoldDB" id="A0AAV4ARM1"/>
<accession>A0AAV4ARM1</accession>
<evidence type="ECO:0000313" key="4">
    <source>
        <dbReference type="Proteomes" id="UP000735302"/>
    </source>
</evidence>
<evidence type="ECO:0000313" key="3">
    <source>
        <dbReference type="EMBL" id="GFO09602.1"/>
    </source>
</evidence>
<dbReference type="InterPro" id="IPR016187">
    <property type="entry name" value="CTDL_fold"/>
</dbReference>
<evidence type="ECO:0000256" key="1">
    <source>
        <dbReference type="SAM" id="SignalP"/>
    </source>
</evidence>
<dbReference type="Pfam" id="PF00059">
    <property type="entry name" value="Lectin_C"/>
    <property type="match status" value="1"/>
</dbReference>
<organism evidence="3 4">
    <name type="scientific">Plakobranchus ocellatus</name>
    <dbReference type="NCBI Taxonomy" id="259542"/>
    <lineage>
        <taxon>Eukaryota</taxon>
        <taxon>Metazoa</taxon>
        <taxon>Spiralia</taxon>
        <taxon>Lophotrochozoa</taxon>
        <taxon>Mollusca</taxon>
        <taxon>Gastropoda</taxon>
        <taxon>Heterobranchia</taxon>
        <taxon>Euthyneura</taxon>
        <taxon>Panpulmonata</taxon>
        <taxon>Sacoglossa</taxon>
        <taxon>Placobranchoidea</taxon>
        <taxon>Plakobranchidae</taxon>
        <taxon>Plakobranchus</taxon>
    </lineage>
</organism>
<feature type="domain" description="C-type lectin" evidence="2">
    <location>
        <begin position="127"/>
        <end position="246"/>
    </location>
</feature>
<dbReference type="CDD" id="cd00037">
    <property type="entry name" value="CLECT"/>
    <property type="match status" value="1"/>
</dbReference>
<feature type="chain" id="PRO_5043797484" evidence="1">
    <location>
        <begin position="16"/>
        <end position="249"/>
    </location>
</feature>
<dbReference type="EMBL" id="BLXT01004113">
    <property type="protein sequence ID" value="GFO09602.1"/>
    <property type="molecule type" value="Genomic_DNA"/>
</dbReference>
<dbReference type="InterPro" id="IPR016186">
    <property type="entry name" value="C-type_lectin-like/link_sf"/>
</dbReference>
<dbReference type="SUPFAM" id="SSF56436">
    <property type="entry name" value="C-type lectin-like"/>
    <property type="match status" value="1"/>
</dbReference>
<gene>
    <name evidence="3" type="ORF">PoB_003610700</name>
</gene>
<protein>
    <submittedName>
        <fullName evidence="3">Cd209 antigen-like protein e</fullName>
    </submittedName>
</protein>
<comment type="caution">
    <text evidence="3">The sequence shown here is derived from an EMBL/GenBank/DDBJ whole genome shotgun (WGS) entry which is preliminary data.</text>
</comment>
<dbReference type="SMART" id="SM00034">
    <property type="entry name" value="CLECT"/>
    <property type="match status" value="1"/>
</dbReference>
<sequence length="249" mass="27832">MRLAIVLFSFKCVWAISSSHRGMYLTKVTGETCQTEQLAEAWSSPSPVTCYLDCIASYPDRCLSTVYNEATGACIPGGPVFGKINSFNESIPRSSPNSALYYENSAKPACNTSNGFALYELCGTTVCLYLSSNRVWFNVAVKSCTDIDSSLFIANTWARFALFWSVSLTYLNKDTYLGLSRDPDSEIFVWGNGEPFSDKMKAIWEPTQPDNWGGSDYCVEVRHYNRPDLYGINDVPCWSDRAFICEPNV</sequence>
<keyword evidence="4" id="KW-1185">Reference proteome</keyword>
<evidence type="ECO:0000259" key="2">
    <source>
        <dbReference type="PROSITE" id="PS50041"/>
    </source>
</evidence>
<dbReference type="PROSITE" id="PS50041">
    <property type="entry name" value="C_TYPE_LECTIN_2"/>
    <property type="match status" value="1"/>
</dbReference>
<feature type="signal peptide" evidence="1">
    <location>
        <begin position="1"/>
        <end position="15"/>
    </location>
</feature>
<reference evidence="3 4" key="1">
    <citation type="journal article" date="2021" name="Elife">
        <title>Chloroplast acquisition without the gene transfer in kleptoplastic sea slugs, Plakobranchus ocellatus.</title>
        <authorList>
            <person name="Maeda T."/>
            <person name="Takahashi S."/>
            <person name="Yoshida T."/>
            <person name="Shimamura S."/>
            <person name="Takaki Y."/>
            <person name="Nagai Y."/>
            <person name="Toyoda A."/>
            <person name="Suzuki Y."/>
            <person name="Arimoto A."/>
            <person name="Ishii H."/>
            <person name="Satoh N."/>
            <person name="Nishiyama T."/>
            <person name="Hasebe M."/>
            <person name="Maruyama T."/>
            <person name="Minagawa J."/>
            <person name="Obokata J."/>
            <person name="Shigenobu S."/>
        </authorList>
    </citation>
    <scope>NUCLEOTIDE SEQUENCE [LARGE SCALE GENOMIC DNA]</scope>
</reference>
<keyword evidence="1" id="KW-0732">Signal</keyword>
<dbReference type="Gene3D" id="3.10.100.10">
    <property type="entry name" value="Mannose-Binding Protein A, subunit A"/>
    <property type="match status" value="1"/>
</dbReference>
<dbReference type="InterPro" id="IPR001304">
    <property type="entry name" value="C-type_lectin-like"/>
</dbReference>
<dbReference type="Proteomes" id="UP000735302">
    <property type="component" value="Unassembled WGS sequence"/>
</dbReference>
<proteinExistence type="predicted"/>
<name>A0AAV4ARM1_9GAST</name>